<keyword evidence="4" id="KW-1185">Reference proteome</keyword>
<accession>A0A2T0WIU0</accession>
<evidence type="ECO:0000259" key="2">
    <source>
        <dbReference type="SMART" id="SM00429"/>
    </source>
</evidence>
<evidence type="ECO:0000313" key="3">
    <source>
        <dbReference type="EMBL" id="PRY86606.1"/>
    </source>
</evidence>
<name>A0A2T0WIU0_9BACT</name>
<dbReference type="CDD" id="cd00102">
    <property type="entry name" value="IPT"/>
    <property type="match status" value="1"/>
</dbReference>
<protein>
    <submittedName>
        <fullName evidence="3">IPT/TIG domain-containing protein</fullName>
    </submittedName>
</protein>
<dbReference type="InterPro" id="IPR002909">
    <property type="entry name" value="IPT_dom"/>
</dbReference>
<dbReference type="SMART" id="SM00429">
    <property type="entry name" value="IPT"/>
    <property type="match status" value="1"/>
</dbReference>
<dbReference type="SUPFAM" id="SSF81296">
    <property type="entry name" value="E set domains"/>
    <property type="match status" value="1"/>
</dbReference>
<dbReference type="EMBL" id="PVTR01000008">
    <property type="protein sequence ID" value="PRY86606.1"/>
    <property type="molecule type" value="Genomic_DNA"/>
</dbReference>
<evidence type="ECO:0000256" key="1">
    <source>
        <dbReference type="SAM" id="SignalP"/>
    </source>
</evidence>
<organism evidence="3 4">
    <name type="scientific">Mongoliibacter ruber</name>
    <dbReference type="NCBI Taxonomy" id="1750599"/>
    <lineage>
        <taxon>Bacteria</taxon>
        <taxon>Pseudomonadati</taxon>
        <taxon>Bacteroidota</taxon>
        <taxon>Cytophagia</taxon>
        <taxon>Cytophagales</taxon>
        <taxon>Cyclobacteriaceae</taxon>
        <taxon>Mongoliibacter</taxon>
    </lineage>
</organism>
<dbReference type="SUPFAM" id="SSF50965">
    <property type="entry name" value="Galactose oxidase, central domain"/>
    <property type="match status" value="1"/>
</dbReference>
<dbReference type="Pfam" id="PF01833">
    <property type="entry name" value="TIG"/>
    <property type="match status" value="1"/>
</dbReference>
<sequence>MIRRVSSALVILVFAFSFFACEEQGEIAPSIITEEALLVSGERMRLSGRIITTQNISATNHGFYISDNEGFSQPIIISLGERETPGRFIGETSGLTIEKNYFVKSFVDLPSETIFGNVVELQTLSPNVSEYSPNRGQPGMVVTINGVNITEDVKVFFGNVEAEVVSVDFETILRVRVPAIGDESTVPVRVVIQSKEIVFQEPFVYRTGVYTKISQFPGNIRFTEGVSLQESTTFYAGLGIVQPGTLNSTFWKWTYGETEWTQVDSPSPPLRRAFSTKTFFGGGSDVPAAIPNNERFYKLENGEFIQLPDLDLLFINGVGFEIDEKLYLAGGDTGEGTATFLVDTNTGDWEFVSHSPFKILSTDFSFTYQSKQYFIDPETRNLYYYDPNFNNWEIVGSYPGELGNNGGGFAAVIGDKVFVGVGNRSNQMWELNMQTLEWDRKNDFTGSSLARVIGTYQIDDEIFILRSPETQVGGSIEFWKIEPNAF</sequence>
<dbReference type="InterPro" id="IPR014756">
    <property type="entry name" value="Ig_E-set"/>
</dbReference>
<dbReference type="OrthoDB" id="103335at2"/>
<reference evidence="3 4" key="1">
    <citation type="submission" date="2018-03" db="EMBL/GenBank/DDBJ databases">
        <title>Genomic Encyclopedia of Archaeal and Bacterial Type Strains, Phase II (KMG-II): from individual species to whole genera.</title>
        <authorList>
            <person name="Goeker M."/>
        </authorList>
    </citation>
    <scope>NUCLEOTIDE SEQUENCE [LARGE SCALE GENOMIC DNA]</scope>
    <source>
        <strain evidence="3 4">DSM 27929</strain>
    </source>
</reference>
<dbReference type="Gene3D" id="2.120.10.80">
    <property type="entry name" value="Kelch-type beta propeller"/>
    <property type="match status" value="1"/>
</dbReference>
<proteinExistence type="predicted"/>
<gene>
    <name evidence="3" type="ORF">CLW00_10893</name>
</gene>
<dbReference type="Proteomes" id="UP000238157">
    <property type="component" value="Unassembled WGS sequence"/>
</dbReference>
<feature type="domain" description="IPT/TIG" evidence="2">
    <location>
        <begin position="125"/>
        <end position="206"/>
    </location>
</feature>
<dbReference type="RefSeq" id="WP_106134339.1">
    <property type="nucleotide sequence ID" value="NZ_PVTR01000008.1"/>
</dbReference>
<dbReference type="Gene3D" id="2.60.40.10">
    <property type="entry name" value="Immunoglobulins"/>
    <property type="match status" value="1"/>
</dbReference>
<feature type="signal peptide" evidence="1">
    <location>
        <begin position="1"/>
        <end position="20"/>
    </location>
</feature>
<keyword evidence="1" id="KW-0732">Signal</keyword>
<comment type="caution">
    <text evidence="3">The sequence shown here is derived from an EMBL/GenBank/DDBJ whole genome shotgun (WGS) entry which is preliminary data.</text>
</comment>
<evidence type="ECO:0000313" key="4">
    <source>
        <dbReference type="Proteomes" id="UP000238157"/>
    </source>
</evidence>
<feature type="chain" id="PRO_5015469375" evidence="1">
    <location>
        <begin position="21"/>
        <end position="486"/>
    </location>
</feature>
<dbReference type="InterPro" id="IPR015915">
    <property type="entry name" value="Kelch-typ_b-propeller"/>
</dbReference>
<dbReference type="AlphaFoldDB" id="A0A2T0WIU0"/>
<dbReference type="InterPro" id="IPR011043">
    <property type="entry name" value="Gal_Oxase/kelch_b-propeller"/>
</dbReference>
<dbReference type="PROSITE" id="PS51257">
    <property type="entry name" value="PROKAR_LIPOPROTEIN"/>
    <property type="match status" value="1"/>
</dbReference>
<dbReference type="InterPro" id="IPR013783">
    <property type="entry name" value="Ig-like_fold"/>
</dbReference>